<name>I4YMW6_9HYPH</name>
<dbReference type="RefSeq" id="WP_009493701.1">
    <property type="nucleotide sequence ID" value="NZ_CP141048.1"/>
</dbReference>
<sequence length="305" mass="33672" precursor="true">MIRTLVLALALMSAGTLVQAQSSGAAQQQQAEEAALEAVTAKMNAYVALMNRTLRARESIERYKSWVDMDKGPVNKNRAFGVYELYDVTDLIAEASDALGKEPKLTGLDASMKAYIEAYSQLAPIIDEANTYYERKDYLDDNLARGKQIHTRLVPAAKAFLAAREKVEQDFQVERSNLVQKELAAIERREGRKANWHRTNLMLAARRVVDRLPGNENPIVDMTTLGADVTLFAEASGAFDEYRKSDSKALESLKGPLRSFLAASREFRDTLRPVKGDLRRAGGQQAQALVNAYNALVGSANNAAD</sequence>
<keyword evidence="3" id="KW-1185">Reference proteome</keyword>
<gene>
    <name evidence="2" type="ORF">MicloDRAFT_00060330</name>
</gene>
<evidence type="ECO:0000313" key="3">
    <source>
        <dbReference type="Proteomes" id="UP000003947"/>
    </source>
</evidence>
<proteinExistence type="predicted"/>
<dbReference type="AlphaFoldDB" id="I4YMW6"/>
<feature type="signal peptide" evidence="1">
    <location>
        <begin position="1"/>
        <end position="20"/>
    </location>
</feature>
<dbReference type="Proteomes" id="UP000003947">
    <property type="component" value="Unassembled WGS sequence"/>
</dbReference>
<evidence type="ECO:0000256" key="1">
    <source>
        <dbReference type="SAM" id="SignalP"/>
    </source>
</evidence>
<dbReference type="Pfam" id="PF12889">
    <property type="entry name" value="DUF3829"/>
    <property type="match status" value="1"/>
</dbReference>
<feature type="chain" id="PRO_5003699077" description="DUF3829 domain-containing protein" evidence="1">
    <location>
        <begin position="21"/>
        <end position="305"/>
    </location>
</feature>
<dbReference type="STRING" id="864069.MicloDRAFT_00060330"/>
<keyword evidence="1" id="KW-0732">Signal</keyword>
<dbReference type="InterPro" id="IPR024291">
    <property type="entry name" value="DUF3829"/>
</dbReference>
<dbReference type="HOGENOM" id="CLU_070564_0_0_5"/>
<dbReference type="eggNOG" id="ENOG502ZCMG">
    <property type="taxonomic scope" value="Bacteria"/>
</dbReference>
<protein>
    <recommendedName>
        <fullName evidence="4">DUF3829 domain-containing protein</fullName>
    </recommendedName>
</protein>
<evidence type="ECO:0000313" key="2">
    <source>
        <dbReference type="EMBL" id="EIM25308.1"/>
    </source>
</evidence>
<reference evidence="2 3" key="1">
    <citation type="submission" date="2012-02" db="EMBL/GenBank/DDBJ databases">
        <title>Improved High-Quality Draft sequence of Microvirga sp. WSM3557.</title>
        <authorList>
            <consortium name="US DOE Joint Genome Institute"/>
            <person name="Lucas S."/>
            <person name="Han J."/>
            <person name="Lapidus A."/>
            <person name="Cheng J.-F."/>
            <person name="Goodwin L."/>
            <person name="Pitluck S."/>
            <person name="Peters L."/>
            <person name="Zhang X."/>
            <person name="Detter J.C."/>
            <person name="Han C."/>
            <person name="Tapia R."/>
            <person name="Land M."/>
            <person name="Hauser L."/>
            <person name="Kyrpides N."/>
            <person name="Ivanova N."/>
            <person name="Pagani I."/>
            <person name="Brau L."/>
            <person name="Yates R."/>
            <person name="O'Hara G."/>
            <person name="Rui T."/>
            <person name="Howieson J."/>
            <person name="Reeve W."/>
            <person name="Woyke T."/>
        </authorList>
    </citation>
    <scope>NUCLEOTIDE SEQUENCE [LARGE SCALE GENOMIC DNA]</scope>
    <source>
        <strain evidence="2 3">WSM3557</strain>
    </source>
</reference>
<accession>I4YMW6</accession>
<organism evidence="2 3">
    <name type="scientific">Microvirga lotononidis</name>
    <dbReference type="NCBI Taxonomy" id="864069"/>
    <lineage>
        <taxon>Bacteria</taxon>
        <taxon>Pseudomonadati</taxon>
        <taxon>Pseudomonadota</taxon>
        <taxon>Alphaproteobacteria</taxon>
        <taxon>Hyphomicrobiales</taxon>
        <taxon>Methylobacteriaceae</taxon>
        <taxon>Microvirga</taxon>
    </lineage>
</organism>
<dbReference type="EMBL" id="JH660647">
    <property type="protein sequence ID" value="EIM25308.1"/>
    <property type="molecule type" value="Genomic_DNA"/>
</dbReference>
<dbReference type="PATRIC" id="fig|864069.3.peg.6464"/>
<evidence type="ECO:0008006" key="4">
    <source>
        <dbReference type="Google" id="ProtNLM"/>
    </source>
</evidence>